<reference evidence="2" key="2">
    <citation type="submission" date="2018-05" db="EMBL/GenBank/DDBJ databases">
        <title>OpunRS2 (Oryza punctata Reference Sequence Version 2).</title>
        <authorList>
            <person name="Zhang J."/>
            <person name="Kudrna D."/>
            <person name="Lee S."/>
            <person name="Talag J."/>
            <person name="Welchert J."/>
            <person name="Wing R.A."/>
        </authorList>
    </citation>
    <scope>NUCLEOTIDE SEQUENCE [LARGE SCALE GENOMIC DNA]</scope>
</reference>
<dbReference type="EnsemblPlants" id="OPUNC06G13260.1">
    <property type="protein sequence ID" value="OPUNC06G13260.1"/>
    <property type="gene ID" value="OPUNC06G13260"/>
</dbReference>
<dbReference type="Gramene" id="OPUNC06G13260.1">
    <property type="protein sequence ID" value="OPUNC06G13260.1"/>
    <property type="gene ID" value="OPUNC06G13260"/>
</dbReference>
<dbReference type="AlphaFoldDB" id="A0A0E0LBF5"/>
<dbReference type="Proteomes" id="UP000026962">
    <property type="component" value="Chromosome 6"/>
</dbReference>
<organism evidence="2">
    <name type="scientific">Oryza punctata</name>
    <name type="common">Red rice</name>
    <dbReference type="NCBI Taxonomy" id="4537"/>
    <lineage>
        <taxon>Eukaryota</taxon>
        <taxon>Viridiplantae</taxon>
        <taxon>Streptophyta</taxon>
        <taxon>Embryophyta</taxon>
        <taxon>Tracheophyta</taxon>
        <taxon>Spermatophyta</taxon>
        <taxon>Magnoliopsida</taxon>
        <taxon>Liliopsida</taxon>
        <taxon>Poales</taxon>
        <taxon>Poaceae</taxon>
        <taxon>BOP clade</taxon>
        <taxon>Oryzoideae</taxon>
        <taxon>Oryzeae</taxon>
        <taxon>Oryzinae</taxon>
        <taxon>Oryza</taxon>
    </lineage>
</organism>
<sequence>MVASAVWRRAPSGSCFSGWGTHPRAAPSQATMSAVWRGGRANGDERRAARTLSWGGGGGTPSRRFLSLGRDGGGVLQDVVHMENLTRPLGGEGAAVPLPGKLQCVRHP</sequence>
<name>A0A0E0LBF5_ORYPU</name>
<keyword evidence="3" id="KW-1185">Reference proteome</keyword>
<evidence type="ECO:0000256" key="1">
    <source>
        <dbReference type="SAM" id="MobiDB-lite"/>
    </source>
</evidence>
<accession>A0A0E0LBF5</accession>
<evidence type="ECO:0000313" key="3">
    <source>
        <dbReference type="Proteomes" id="UP000026962"/>
    </source>
</evidence>
<feature type="region of interest" description="Disordered" evidence="1">
    <location>
        <begin position="1"/>
        <end position="63"/>
    </location>
</feature>
<dbReference type="HOGENOM" id="CLU_2201285_0_0_1"/>
<proteinExistence type="predicted"/>
<protein>
    <submittedName>
        <fullName evidence="2">Uncharacterized protein</fullName>
    </submittedName>
</protein>
<reference evidence="2" key="1">
    <citation type="submission" date="2015-04" db="UniProtKB">
        <authorList>
            <consortium name="EnsemblPlants"/>
        </authorList>
    </citation>
    <scope>IDENTIFICATION</scope>
</reference>
<evidence type="ECO:0000313" key="2">
    <source>
        <dbReference type="EnsemblPlants" id="OPUNC06G13260.1"/>
    </source>
</evidence>